<evidence type="ECO:0000313" key="1">
    <source>
        <dbReference type="EMBL" id="KZV24164.1"/>
    </source>
</evidence>
<protein>
    <submittedName>
        <fullName evidence="1">Uncharacterized protein</fullName>
    </submittedName>
</protein>
<sequence length="356" mass="39682">MRAACCAPPVRNVCARWRPPARPAPAGGAAGVRTPLARVRAPVHNVCARGATTYATNSRRWDSSCAHHRARRACTTMRDVRARLPASMRKVRRVVRAGCARQARNARRDVRTGCTHNPALPAARRRALEENVRIQELMRERHVLVTVTHEKSAARVSYASAAATPMETLLKRFQSFKPPTLTGTESAIECENWLEDIEKLFEALDYTDERRVKLSGLVARVVISRCVSVFALRIKTTAFRLVGATSFGGCVWYQLVDFVCVSAGCSADVDVNAGQRSRSSKMMRRRFVVVTGSPAAIATLRFEVATGTSREKRCVVVFLRLDTQLLEEEASGEQPRVVPRRWISSRKSEHQLIVLF</sequence>
<dbReference type="AlphaFoldDB" id="A0A2Z7AQK5"/>
<proteinExistence type="predicted"/>
<accession>A0A2Z7AQK5</accession>
<evidence type="ECO:0000313" key="2">
    <source>
        <dbReference type="Proteomes" id="UP000250235"/>
    </source>
</evidence>
<dbReference type="OrthoDB" id="2272416at2759"/>
<keyword evidence="2" id="KW-1185">Reference proteome</keyword>
<name>A0A2Z7AQK5_9LAMI</name>
<organism evidence="1 2">
    <name type="scientific">Dorcoceras hygrometricum</name>
    <dbReference type="NCBI Taxonomy" id="472368"/>
    <lineage>
        <taxon>Eukaryota</taxon>
        <taxon>Viridiplantae</taxon>
        <taxon>Streptophyta</taxon>
        <taxon>Embryophyta</taxon>
        <taxon>Tracheophyta</taxon>
        <taxon>Spermatophyta</taxon>
        <taxon>Magnoliopsida</taxon>
        <taxon>eudicotyledons</taxon>
        <taxon>Gunneridae</taxon>
        <taxon>Pentapetalae</taxon>
        <taxon>asterids</taxon>
        <taxon>lamiids</taxon>
        <taxon>Lamiales</taxon>
        <taxon>Gesneriaceae</taxon>
        <taxon>Didymocarpoideae</taxon>
        <taxon>Trichosporeae</taxon>
        <taxon>Loxocarpinae</taxon>
        <taxon>Dorcoceras</taxon>
    </lineage>
</organism>
<dbReference type="Proteomes" id="UP000250235">
    <property type="component" value="Unassembled WGS sequence"/>
</dbReference>
<reference evidence="1 2" key="1">
    <citation type="journal article" date="2015" name="Proc. Natl. Acad. Sci. U.S.A.">
        <title>The resurrection genome of Boea hygrometrica: A blueprint for survival of dehydration.</title>
        <authorList>
            <person name="Xiao L."/>
            <person name="Yang G."/>
            <person name="Zhang L."/>
            <person name="Yang X."/>
            <person name="Zhao S."/>
            <person name="Ji Z."/>
            <person name="Zhou Q."/>
            <person name="Hu M."/>
            <person name="Wang Y."/>
            <person name="Chen M."/>
            <person name="Xu Y."/>
            <person name="Jin H."/>
            <person name="Xiao X."/>
            <person name="Hu G."/>
            <person name="Bao F."/>
            <person name="Hu Y."/>
            <person name="Wan P."/>
            <person name="Li L."/>
            <person name="Deng X."/>
            <person name="Kuang T."/>
            <person name="Xiang C."/>
            <person name="Zhu J.K."/>
            <person name="Oliver M.J."/>
            <person name="He Y."/>
        </authorList>
    </citation>
    <scope>NUCLEOTIDE SEQUENCE [LARGE SCALE GENOMIC DNA]</scope>
    <source>
        <strain evidence="2">cv. XS01</strain>
    </source>
</reference>
<dbReference type="EMBL" id="KV012867">
    <property type="protein sequence ID" value="KZV24164.1"/>
    <property type="molecule type" value="Genomic_DNA"/>
</dbReference>
<gene>
    <name evidence="1" type="ORF">F511_40707</name>
</gene>